<reference evidence="2 3" key="1">
    <citation type="journal article" date="2015" name="Genome Announc.">
        <title>Draft Genome Sequence of Clostridium tyrobutyricum Strain DIVETGP, Isolated from Cow's Milk for Grana Padano Production.</title>
        <authorList>
            <person name="Soggiu A."/>
            <person name="Piras C."/>
            <person name="Gaiarsa S."/>
            <person name="Sassera D."/>
            <person name="Roncada P."/>
            <person name="Bendixen E."/>
            <person name="Brasca M."/>
            <person name="Bonizzi L."/>
        </authorList>
    </citation>
    <scope>NUCLEOTIDE SEQUENCE [LARGE SCALE GENOMIC DNA]</scope>
    <source>
        <strain evidence="2 3">DIVETGP</strain>
    </source>
</reference>
<dbReference type="AlphaFoldDB" id="W6N6Y9"/>
<dbReference type="OrthoDB" id="3174166at2"/>
<protein>
    <submittedName>
        <fullName evidence="2">Zn-finger containing protein</fullName>
    </submittedName>
</protein>
<evidence type="ECO:0000313" key="2">
    <source>
        <dbReference type="EMBL" id="CDL92000.1"/>
    </source>
</evidence>
<feature type="transmembrane region" description="Helical" evidence="1">
    <location>
        <begin position="20"/>
        <end position="44"/>
    </location>
</feature>
<sequence length="121" mass="14441">MKRFFNYSYGIDKLSKHLYIIGLILLMFRRSSTFGLVCIVYSTWRCLSKNTYKRHRELQSYENFISPLTKKFTDFINSINQNRQYRIFKCPNCSQKMRVPRHKGKITITCKKCGTSFKAKS</sequence>
<accession>W6N6Y9</accession>
<dbReference type="GeneID" id="29418084"/>
<gene>
    <name evidence="2" type="ORF">CTDIVETGP_2070</name>
</gene>
<organism evidence="2 3">
    <name type="scientific">Clostridium tyrobutyricum DIVETGP</name>
    <dbReference type="NCBI Taxonomy" id="1408889"/>
    <lineage>
        <taxon>Bacteria</taxon>
        <taxon>Bacillati</taxon>
        <taxon>Bacillota</taxon>
        <taxon>Clostridia</taxon>
        <taxon>Eubacteriales</taxon>
        <taxon>Clostridiaceae</taxon>
        <taxon>Clostridium</taxon>
    </lineage>
</organism>
<evidence type="ECO:0000313" key="3">
    <source>
        <dbReference type="Proteomes" id="UP000019482"/>
    </source>
</evidence>
<proteinExistence type="predicted"/>
<comment type="caution">
    <text evidence="2">The sequence shown here is derived from an EMBL/GenBank/DDBJ whole genome shotgun (WGS) entry which is preliminary data.</text>
</comment>
<dbReference type="EMBL" id="CBXI010000038">
    <property type="protein sequence ID" value="CDL92000.1"/>
    <property type="molecule type" value="Genomic_DNA"/>
</dbReference>
<keyword evidence="1" id="KW-0472">Membrane</keyword>
<keyword evidence="3" id="KW-1185">Reference proteome</keyword>
<evidence type="ECO:0000256" key="1">
    <source>
        <dbReference type="SAM" id="Phobius"/>
    </source>
</evidence>
<keyword evidence="1" id="KW-1133">Transmembrane helix</keyword>
<keyword evidence="1" id="KW-0812">Transmembrane</keyword>
<dbReference type="RefSeq" id="WP_017752356.1">
    <property type="nucleotide sequence ID" value="NZ_CBXI010000038.1"/>
</dbReference>
<dbReference type="Proteomes" id="UP000019482">
    <property type="component" value="Unassembled WGS sequence"/>
</dbReference>
<name>W6N6Y9_CLOTY</name>